<dbReference type="Proteomes" id="UP000292445">
    <property type="component" value="Unassembled WGS sequence"/>
</dbReference>
<evidence type="ECO:0000256" key="2">
    <source>
        <dbReference type="SAM" id="SignalP"/>
    </source>
</evidence>
<organism evidence="3 4">
    <name type="scientific">Pigmentiphaga kullae</name>
    <dbReference type="NCBI Taxonomy" id="151784"/>
    <lineage>
        <taxon>Bacteria</taxon>
        <taxon>Pseudomonadati</taxon>
        <taxon>Pseudomonadota</taxon>
        <taxon>Betaproteobacteria</taxon>
        <taxon>Burkholderiales</taxon>
        <taxon>Alcaligenaceae</taxon>
        <taxon>Pigmentiphaga</taxon>
    </lineage>
</organism>
<dbReference type="EMBL" id="SGXC01000003">
    <property type="protein sequence ID" value="RZS78324.1"/>
    <property type="molecule type" value="Genomic_DNA"/>
</dbReference>
<dbReference type="PANTHER" id="PTHR42928">
    <property type="entry name" value="TRICARBOXYLATE-BINDING PROTEIN"/>
    <property type="match status" value="1"/>
</dbReference>
<keyword evidence="3" id="KW-0675">Receptor</keyword>
<protein>
    <submittedName>
        <fullName evidence="3">Tripartite-type tricarboxylate transporter receptor subunit TctC</fullName>
    </submittedName>
</protein>
<evidence type="ECO:0000313" key="3">
    <source>
        <dbReference type="EMBL" id="RZS78324.1"/>
    </source>
</evidence>
<dbReference type="PIRSF" id="PIRSF017082">
    <property type="entry name" value="YflP"/>
    <property type="match status" value="1"/>
</dbReference>
<dbReference type="InterPro" id="IPR005064">
    <property type="entry name" value="BUG"/>
</dbReference>
<dbReference type="Pfam" id="PF03401">
    <property type="entry name" value="TctC"/>
    <property type="match status" value="1"/>
</dbReference>
<name>A0A4Q7N8M6_9BURK</name>
<comment type="caution">
    <text evidence="3">The sequence shown here is derived from an EMBL/GenBank/DDBJ whole genome shotgun (WGS) entry which is preliminary data.</text>
</comment>
<comment type="similarity">
    <text evidence="1">Belongs to the UPF0065 (bug) family.</text>
</comment>
<dbReference type="CDD" id="cd07012">
    <property type="entry name" value="PBP2_Bug_TTT"/>
    <property type="match status" value="1"/>
</dbReference>
<accession>A0A4Q7N8M6</accession>
<sequence length="317" mass="33646">MNLARLLCASLASLSALASSWAAGYPAKPVELVVAYQPGGGSDNTARAIADAVRPIFPQTVYVVNKPGASGSIGWSYVATGPADGYRLVLMTPEMLVVPLMGIGKTTVDEFQPIARFTDDPSSITVRADAPWRTIQEFLAHAKANPGRVAISNAGNGTVPHMAAAALGESAGIAFTHVPYQGSAPAIMGLLSGDVQATTVAYAELRQHVEAGKLRTLAVMSEKRIETLGQVPTFKELGHDLLFSVWRGVGVPRGTPAEAVEKWRAAARTLSQSTEFQTTMRKQNLTPAYADLAEFSSDVARQGQAFKTLVPKLNLKQ</sequence>
<proteinExistence type="inferred from homology"/>
<dbReference type="Gene3D" id="3.40.190.150">
    <property type="entry name" value="Bordetella uptake gene, domain 1"/>
    <property type="match status" value="1"/>
</dbReference>
<dbReference type="OrthoDB" id="8678477at2"/>
<keyword evidence="4" id="KW-1185">Reference proteome</keyword>
<dbReference type="AlphaFoldDB" id="A0A4Q7N8M6"/>
<feature type="chain" id="PRO_5020282553" evidence="2">
    <location>
        <begin position="19"/>
        <end position="317"/>
    </location>
</feature>
<evidence type="ECO:0000313" key="4">
    <source>
        <dbReference type="Proteomes" id="UP000292445"/>
    </source>
</evidence>
<dbReference type="Gene3D" id="3.40.190.10">
    <property type="entry name" value="Periplasmic binding protein-like II"/>
    <property type="match status" value="1"/>
</dbReference>
<dbReference type="InterPro" id="IPR042100">
    <property type="entry name" value="Bug_dom1"/>
</dbReference>
<keyword evidence="2" id="KW-0732">Signal</keyword>
<gene>
    <name evidence="3" type="ORF">EV675_4969</name>
</gene>
<feature type="signal peptide" evidence="2">
    <location>
        <begin position="1"/>
        <end position="18"/>
    </location>
</feature>
<evidence type="ECO:0000256" key="1">
    <source>
        <dbReference type="ARBA" id="ARBA00006987"/>
    </source>
</evidence>
<dbReference type="RefSeq" id="WP_130361010.1">
    <property type="nucleotide sequence ID" value="NZ_SGXC01000003.1"/>
</dbReference>
<dbReference type="PANTHER" id="PTHR42928:SF5">
    <property type="entry name" value="BLR1237 PROTEIN"/>
    <property type="match status" value="1"/>
</dbReference>
<reference evidence="3 4" key="1">
    <citation type="submission" date="2019-02" db="EMBL/GenBank/DDBJ databases">
        <title>Genomic Encyclopedia of Type Strains, Phase IV (KMG-IV): sequencing the most valuable type-strain genomes for metagenomic binning, comparative biology and taxonomic classification.</title>
        <authorList>
            <person name="Goeker M."/>
        </authorList>
    </citation>
    <scope>NUCLEOTIDE SEQUENCE [LARGE SCALE GENOMIC DNA]</scope>
    <source>
        <strain evidence="3 4">K24</strain>
    </source>
</reference>
<dbReference type="SUPFAM" id="SSF53850">
    <property type="entry name" value="Periplasmic binding protein-like II"/>
    <property type="match status" value="1"/>
</dbReference>